<keyword evidence="3" id="KW-1185">Reference proteome</keyword>
<reference evidence="2 3" key="1">
    <citation type="submission" date="2019-05" db="EMBL/GenBank/DDBJ databases">
        <title>Emergence of the Ug99 lineage of the wheat stem rust pathogen through somatic hybridization.</title>
        <authorList>
            <person name="Li F."/>
            <person name="Upadhyaya N.M."/>
            <person name="Sperschneider J."/>
            <person name="Matny O."/>
            <person name="Nguyen-Phuc H."/>
            <person name="Mago R."/>
            <person name="Raley C."/>
            <person name="Miller M.E."/>
            <person name="Silverstein K.A.T."/>
            <person name="Henningsen E."/>
            <person name="Hirsch C.D."/>
            <person name="Visser B."/>
            <person name="Pretorius Z.A."/>
            <person name="Steffenson B.J."/>
            <person name="Schwessinger B."/>
            <person name="Dodds P.N."/>
            <person name="Figueroa M."/>
        </authorList>
    </citation>
    <scope>NUCLEOTIDE SEQUENCE [LARGE SCALE GENOMIC DNA]</scope>
    <source>
        <strain evidence="2">21-0</strain>
    </source>
</reference>
<comment type="caution">
    <text evidence="2">The sequence shown here is derived from an EMBL/GenBank/DDBJ whole genome shotgun (WGS) entry which is preliminary data.</text>
</comment>
<gene>
    <name evidence="2" type="ORF">PGT21_035009</name>
</gene>
<evidence type="ECO:0000313" key="2">
    <source>
        <dbReference type="EMBL" id="KAA1106447.1"/>
    </source>
</evidence>
<name>A0A5B0Q025_PUCGR</name>
<protein>
    <submittedName>
        <fullName evidence="2">Uncharacterized protein</fullName>
    </submittedName>
</protein>
<dbReference type="EMBL" id="VSWC01000040">
    <property type="protein sequence ID" value="KAA1106447.1"/>
    <property type="molecule type" value="Genomic_DNA"/>
</dbReference>
<dbReference type="Proteomes" id="UP000324748">
    <property type="component" value="Unassembled WGS sequence"/>
</dbReference>
<accession>A0A5B0Q025</accession>
<evidence type="ECO:0000256" key="1">
    <source>
        <dbReference type="SAM" id="MobiDB-lite"/>
    </source>
</evidence>
<feature type="region of interest" description="Disordered" evidence="1">
    <location>
        <begin position="1"/>
        <end position="27"/>
    </location>
</feature>
<organism evidence="2 3">
    <name type="scientific">Puccinia graminis f. sp. tritici</name>
    <dbReference type="NCBI Taxonomy" id="56615"/>
    <lineage>
        <taxon>Eukaryota</taxon>
        <taxon>Fungi</taxon>
        <taxon>Dikarya</taxon>
        <taxon>Basidiomycota</taxon>
        <taxon>Pucciniomycotina</taxon>
        <taxon>Pucciniomycetes</taxon>
        <taxon>Pucciniales</taxon>
        <taxon>Pucciniaceae</taxon>
        <taxon>Puccinia</taxon>
    </lineage>
</organism>
<proteinExistence type="predicted"/>
<dbReference type="AlphaFoldDB" id="A0A5B0Q025"/>
<feature type="compositionally biased region" description="Polar residues" evidence="1">
    <location>
        <begin position="1"/>
        <end position="23"/>
    </location>
</feature>
<sequence length="69" mass="7736">MQSENDLMLTNNKQASQFPNTKSPPVRTSIAMTQINCRLYICKHEIGTDREPLCPSGLALVFVGENRAR</sequence>
<evidence type="ECO:0000313" key="3">
    <source>
        <dbReference type="Proteomes" id="UP000324748"/>
    </source>
</evidence>